<dbReference type="EC" id="2.5.1.141" evidence="2"/>
<name>A0ABD1FYB8_SALDI</name>
<dbReference type="GO" id="GO:0008495">
    <property type="term" value="F:protoheme IX farnesyltransferase activity"/>
    <property type="evidence" value="ECO:0007669"/>
    <property type="project" value="UniProtKB-EC"/>
</dbReference>
<evidence type="ECO:0000313" key="3">
    <source>
        <dbReference type="Proteomes" id="UP001567538"/>
    </source>
</evidence>
<dbReference type="Proteomes" id="UP001567538">
    <property type="component" value="Unassembled WGS sequence"/>
</dbReference>
<dbReference type="AlphaFoldDB" id="A0ABD1FYB8"/>
<keyword evidence="1 2" id="KW-0808">Transferase</keyword>
<keyword evidence="3" id="KW-1185">Reference proteome</keyword>
<dbReference type="PANTHER" id="PTHR43448">
    <property type="entry name" value="PROTOHEME IX FARNESYLTRANSFERASE, MITOCHONDRIAL"/>
    <property type="match status" value="1"/>
</dbReference>
<sequence>MALAYLCCKDDVDGGFKMFSLADPSGYRTAWVALRNCLYLLPLGYLAYDWAVLLQGGSVWNRHSSVLQSVQLQEDLRPPVAYASVAPFPFLPAPYVSN</sequence>
<accession>A0ABD1FYB8</accession>
<evidence type="ECO:0000256" key="1">
    <source>
        <dbReference type="ARBA" id="ARBA00022679"/>
    </source>
</evidence>
<comment type="caution">
    <text evidence="2">The sequence shown here is derived from an EMBL/GenBank/DDBJ whole genome shotgun (WGS) entry which is preliminary data.</text>
</comment>
<gene>
    <name evidence="2" type="ORF">AAHA92_28574</name>
</gene>
<protein>
    <submittedName>
        <fullName evidence="2">Heme o synthase</fullName>
        <ecNumber evidence="2">2.5.1.141</ecNumber>
    </submittedName>
</protein>
<evidence type="ECO:0000313" key="2">
    <source>
        <dbReference type="EMBL" id="KAL1535841.1"/>
    </source>
</evidence>
<organism evidence="2 3">
    <name type="scientific">Salvia divinorum</name>
    <name type="common">Maria pastora</name>
    <name type="synonym">Diviner's sage</name>
    <dbReference type="NCBI Taxonomy" id="28513"/>
    <lineage>
        <taxon>Eukaryota</taxon>
        <taxon>Viridiplantae</taxon>
        <taxon>Streptophyta</taxon>
        <taxon>Embryophyta</taxon>
        <taxon>Tracheophyta</taxon>
        <taxon>Spermatophyta</taxon>
        <taxon>Magnoliopsida</taxon>
        <taxon>eudicotyledons</taxon>
        <taxon>Gunneridae</taxon>
        <taxon>Pentapetalae</taxon>
        <taxon>asterids</taxon>
        <taxon>lamiids</taxon>
        <taxon>Lamiales</taxon>
        <taxon>Lamiaceae</taxon>
        <taxon>Nepetoideae</taxon>
        <taxon>Mentheae</taxon>
        <taxon>Salviinae</taxon>
        <taxon>Salvia</taxon>
        <taxon>Salvia subgen. Calosphace</taxon>
    </lineage>
</organism>
<proteinExistence type="predicted"/>
<reference evidence="2 3" key="1">
    <citation type="submission" date="2024-06" db="EMBL/GenBank/DDBJ databases">
        <title>A chromosome level genome sequence of Diviner's sage (Salvia divinorum).</title>
        <authorList>
            <person name="Ford S.A."/>
            <person name="Ro D.-K."/>
            <person name="Ness R.W."/>
            <person name="Phillips M.A."/>
        </authorList>
    </citation>
    <scope>NUCLEOTIDE SEQUENCE [LARGE SCALE GENOMIC DNA]</scope>
    <source>
        <strain evidence="2">SAF-2024a</strain>
        <tissue evidence="2">Leaf</tissue>
    </source>
</reference>
<dbReference type="PANTHER" id="PTHR43448:SF2">
    <property type="entry name" value="PROTOHEME IX FARNESYLTRANSFERASE, MITOCHONDRIAL"/>
    <property type="match status" value="1"/>
</dbReference>
<dbReference type="EMBL" id="JBEAFC010000011">
    <property type="protein sequence ID" value="KAL1535841.1"/>
    <property type="molecule type" value="Genomic_DNA"/>
</dbReference>
<dbReference type="InterPro" id="IPR006369">
    <property type="entry name" value="Protohaem_IX_farnesylTrfase"/>
</dbReference>